<feature type="compositionally biased region" description="Basic and acidic residues" evidence="1">
    <location>
        <begin position="376"/>
        <end position="396"/>
    </location>
</feature>
<evidence type="ECO:0000313" key="2">
    <source>
        <dbReference type="EMBL" id="RKF75690.1"/>
    </source>
</evidence>
<feature type="region of interest" description="Disordered" evidence="1">
    <location>
        <begin position="39"/>
        <end position="88"/>
    </location>
</feature>
<organism evidence="2 3">
    <name type="scientific">Golovinomyces cichoracearum</name>
    <dbReference type="NCBI Taxonomy" id="62708"/>
    <lineage>
        <taxon>Eukaryota</taxon>
        <taxon>Fungi</taxon>
        <taxon>Dikarya</taxon>
        <taxon>Ascomycota</taxon>
        <taxon>Pezizomycotina</taxon>
        <taxon>Leotiomycetes</taxon>
        <taxon>Erysiphales</taxon>
        <taxon>Erysiphaceae</taxon>
        <taxon>Golovinomyces</taxon>
    </lineage>
</organism>
<protein>
    <submittedName>
        <fullName evidence="2">Uncharacterized protein</fullName>
    </submittedName>
</protein>
<gene>
    <name evidence="2" type="ORF">GcM3_083027</name>
</gene>
<evidence type="ECO:0000256" key="1">
    <source>
        <dbReference type="SAM" id="MobiDB-lite"/>
    </source>
</evidence>
<dbReference type="Proteomes" id="UP000283383">
    <property type="component" value="Unassembled WGS sequence"/>
</dbReference>
<feature type="compositionally biased region" description="Polar residues" evidence="1">
    <location>
        <begin position="107"/>
        <end position="120"/>
    </location>
</feature>
<accession>A0A420IM96</accession>
<name>A0A420IM96_9PEZI</name>
<dbReference type="AlphaFoldDB" id="A0A420IM96"/>
<dbReference type="EMBL" id="MCBQ01008343">
    <property type="protein sequence ID" value="RKF75690.1"/>
    <property type="molecule type" value="Genomic_DNA"/>
</dbReference>
<keyword evidence="3" id="KW-1185">Reference proteome</keyword>
<feature type="region of interest" description="Disordered" evidence="1">
    <location>
        <begin position="100"/>
        <end position="120"/>
    </location>
</feature>
<feature type="compositionally biased region" description="Polar residues" evidence="1">
    <location>
        <begin position="39"/>
        <end position="49"/>
    </location>
</feature>
<proteinExistence type="predicted"/>
<evidence type="ECO:0000313" key="3">
    <source>
        <dbReference type="Proteomes" id="UP000283383"/>
    </source>
</evidence>
<dbReference type="STRING" id="62708.A0A420IM96"/>
<feature type="region of interest" description="Disordered" evidence="1">
    <location>
        <begin position="367"/>
        <end position="413"/>
    </location>
</feature>
<reference evidence="2 3" key="1">
    <citation type="journal article" date="2018" name="BMC Genomics">
        <title>Comparative genome analyses reveal sequence features reflecting distinct modes of host-adaptation between dicot and monocot powdery mildew.</title>
        <authorList>
            <person name="Wu Y."/>
            <person name="Ma X."/>
            <person name="Pan Z."/>
            <person name="Kale S.D."/>
            <person name="Song Y."/>
            <person name="King H."/>
            <person name="Zhang Q."/>
            <person name="Presley C."/>
            <person name="Deng X."/>
            <person name="Wei C.I."/>
            <person name="Xiao S."/>
        </authorList>
    </citation>
    <scope>NUCLEOTIDE SEQUENCE [LARGE SCALE GENOMIC DNA]</scope>
    <source>
        <strain evidence="2">UMSG3</strain>
    </source>
</reference>
<comment type="caution">
    <text evidence="2">The sequence shown here is derived from an EMBL/GenBank/DDBJ whole genome shotgun (WGS) entry which is preliminary data.</text>
</comment>
<sequence>MNSYPEAMEVFARSREDIDFMANDFEPVSDPIVEEIINDQSLNGVQDSNVLPLEDEIKIPNSPSRRQDDTRRGHRKQGRGTQNAYEHIPGQAASNMATAPKLDKSPAFQSAVPTASDSTLQKASYAKPLLKETSNIPIRMTAVRGDRSLTGGLSVVKLTEAELTAKFERMRIINASRTEKHRLQQADQAAFQSRVNEIARGNREKEIKERAQQVEMEKERSKNREHKIKGINRREWDSGKKESDMIDGRKARTSEYVKYGHGDIEKFGPKNNQFMGENFQNNDRISAVSNKDPDGYPNHVKTPIFTSTIEFPSIPTKNEQKSVTPHTAIKDCPPMTISNMSSTLLGREDTILVPTVKLPQSMSYSHALRSAETAEQLEKHGNLSESRPRKESRDWAEEMSVPYEENKSGSSAT</sequence>